<sequence>MATRRSARRPIGRESARDGFVYHFRGRTITDPRELERIESLAIPPAWQQVEIARSPKAKVLAVGIDAAGRRQAIYNPSFRRRRDRQKFARMIDFGEALPELRARVDKDLASRRLSKAKAVACVVKLLDEENFRVGNRQYSRRHGSYGVTTLRREHVRVTRSRIYFDYTGKSAKHHQHSLPDPRLARAVGRLLELPGEAVFKYRTRSGRINEVTSKHINAYIKKHAGSRFSAKDFRTWGATRLAVEFMRSTPVAEKDEAYAAHMVAFVADRLGNTPAVARGSYIHPVMLQLAEAQDGPAQVADAGRKRRARKRFSVAEQCALQLLGEHST</sequence>
<evidence type="ECO:0000256" key="5">
    <source>
        <dbReference type="ARBA" id="ARBA00023125"/>
    </source>
</evidence>
<dbReference type="SUPFAM" id="SSF56349">
    <property type="entry name" value="DNA breaking-rejoining enzymes"/>
    <property type="match status" value="1"/>
</dbReference>
<dbReference type="InterPro" id="IPR001631">
    <property type="entry name" value="TopoI"/>
</dbReference>
<dbReference type="AlphaFoldDB" id="A0A542ZWY8"/>
<reference evidence="9 10" key="1">
    <citation type="submission" date="2019-06" db="EMBL/GenBank/DDBJ databases">
        <title>Sequencing the genomes of 1000 actinobacteria strains.</title>
        <authorList>
            <person name="Klenk H.-P."/>
        </authorList>
    </citation>
    <scope>NUCLEOTIDE SEQUENCE [LARGE SCALE GENOMIC DNA]</scope>
    <source>
        <strain evidence="9 10">DSM 4813</strain>
    </source>
</reference>
<dbReference type="Gene3D" id="3.30.66.10">
    <property type="entry name" value="DNA topoisomerase I domain"/>
    <property type="match status" value="1"/>
</dbReference>
<organism evidence="9 10">
    <name type="scientific">Rarobacter faecitabidus</name>
    <dbReference type="NCBI Taxonomy" id="13243"/>
    <lineage>
        <taxon>Bacteria</taxon>
        <taxon>Bacillati</taxon>
        <taxon>Actinomycetota</taxon>
        <taxon>Actinomycetes</taxon>
        <taxon>Micrococcales</taxon>
        <taxon>Rarobacteraceae</taxon>
        <taxon>Rarobacter</taxon>
    </lineage>
</organism>
<accession>A0A542ZWY8</accession>
<keyword evidence="10" id="KW-1185">Reference proteome</keyword>
<comment type="similarity">
    <text evidence="2">Belongs to the type IB topoisomerase family.</text>
</comment>
<dbReference type="Proteomes" id="UP000315389">
    <property type="component" value="Unassembled WGS sequence"/>
</dbReference>
<gene>
    <name evidence="9" type="ORF">FB461_1399</name>
</gene>
<dbReference type="PROSITE" id="PS52038">
    <property type="entry name" value="TOPO_IB_2"/>
    <property type="match status" value="1"/>
</dbReference>
<dbReference type="RefSeq" id="WP_142120135.1">
    <property type="nucleotide sequence ID" value="NZ_BAAASV010000002.1"/>
</dbReference>
<keyword evidence="6 9" id="KW-0413">Isomerase</keyword>
<comment type="caution">
    <text evidence="9">The sequence shown here is derived from an EMBL/GenBank/DDBJ whole genome shotgun (WGS) entry which is preliminary data.</text>
</comment>
<dbReference type="SUPFAM" id="SSF55869">
    <property type="entry name" value="DNA topoisomerase I domain"/>
    <property type="match status" value="1"/>
</dbReference>
<evidence type="ECO:0000259" key="7">
    <source>
        <dbReference type="Pfam" id="PF01028"/>
    </source>
</evidence>
<dbReference type="GO" id="GO:0003917">
    <property type="term" value="F:DNA topoisomerase type I (single strand cut, ATP-independent) activity"/>
    <property type="evidence" value="ECO:0007669"/>
    <property type="project" value="UniProtKB-EC"/>
</dbReference>
<evidence type="ECO:0000256" key="1">
    <source>
        <dbReference type="ARBA" id="ARBA00000213"/>
    </source>
</evidence>
<evidence type="ECO:0000313" key="10">
    <source>
        <dbReference type="Proteomes" id="UP000315389"/>
    </source>
</evidence>
<dbReference type="InterPro" id="IPR049331">
    <property type="entry name" value="Top1B_N_bact"/>
</dbReference>
<evidence type="ECO:0000256" key="2">
    <source>
        <dbReference type="ARBA" id="ARBA00006645"/>
    </source>
</evidence>
<feature type="domain" description="DNA topoisomerase IB N-terminal" evidence="8">
    <location>
        <begin position="20"/>
        <end position="66"/>
    </location>
</feature>
<dbReference type="Gene3D" id="3.90.15.10">
    <property type="entry name" value="Topoisomerase I, Chain A, domain 3"/>
    <property type="match status" value="1"/>
</dbReference>
<dbReference type="InterPro" id="IPR011010">
    <property type="entry name" value="DNA_brk_join_enz"/>
</dbReference>
<evidence type="ECO:0000313" key="9">
    <source>
        <dbReference type="EMBL" id="TQL64873.1"/>
    </source>
</evidence>
<evidence type="ECO:0000256" key="6">
    <source>
        <dbReference type="ARBA" id="ARBA00023235"/>
    </source>
</evidence>
<dbReference type="Pfam" id="PF21338">
    <property type="entry name" value="Top1B_N_bact"/>
    <property type="match status" value="1"/>
</dbReference>
<evidence type="ECO:0000259" key="8">
    <source>
        <dbReference type="Pfam" id="PF21338"/>
    </source>
</evidence>
<evidence type="ECO:0000256" key="3">
    <source>
        <dbReference type="ARBA" id="ARBA00012891"/>
    </source>
</evidence>
<dbReference type="EC" id="5.6.2.1" evidence="3"/>
<keyword evidence="4" id="KW-0799">Topoisomerase</keyword>
<dbReference type="InterPro" id="IPR035447">
    <property type="entry name" value="DNA_topo_I_N_sf"/>
</dbReference>
<dbReference type="GO" id="GO:0003677">
    <property type="term" value="F:DNA binding"/>
    <property type="evidence" value="ECO:0007669"/>
    <property type="project" value="UniProtKB-KW"/>
</dbReference>
<dbReference type="EMBL" id="VFOS01000001">
    <property type="protein sequence ID" value="TQL64873.1"/>
    <property type="molecule type" value="Genomic_DNA"/>
</dbReference>
<protein>
    <recommendedName>
        <fullName evidence="3">DNA topoisomerase</fullName>
        <ecNumber evidence="3">5.6.2.1</ecNumber>
    </recommendedName>
</protein>
<dbReference type="InterPro" id="IPR014711">
    <property type="entry name" value="TopoI_cat_a-hlx-sub_euk"/>
</dbReference>
<dbReference type="OrthoDB" id="9778962at2"/>
<proteinExistence type="inferred from homology"/>
<dbReference type="GO" id="GO:0006265">
    <property type="term" value="P:DNA topological change"/>
    <property type="evidence" value="ECO:0007669"/>
    <property type="project" value="InterPro"/>
</dbReference>
<dbReference type="Gene3D" id="1.10.132.120">
    <property type="match status" value="1"/>
</dbReference>
<dbReference type="Pfam" id="PF01028">
    <property type="entry name" value="Topoisom_I"/>
    <property type="match status" value="1"/>
</dbReference>
<evidence type="ECO:0000256" key="4">
    <source>
        <dbReference type="ARBA" id="ARBA00023029"/>
    </source>
</evidence>
<dbReference type="PRINTS" id="PR00416">
    <property type="entry name" value="EUTPISMRASEI"/>
</dbReference>
<dbReference type="InterPro" id="IPR013500">
    <property type="entry name" value="TopoI_cat_euk"/>
</dbReference>
<feature type="domain" description="DNA topoisomerase I catalytic core eukaryotic-type" evidence="7">
    <location>
        <begin position="78"/>
        <end position="279"/>
    </location>
</feature>
<name>A0A542ZWY8_RARFA</name>
<keyword evidence="5" id="KW-0238">DNA-binding</keyword>
<comment type="catalytic activity">
    <reaction evidence="1">
        <text>ATP-independent breakage of single-stranded DNA, followed by passage and rejoining.</text>
        <dbReference type="EC" id="5.6.2.1"/>
    </reaction>
</comment>